<dbReference type="RefSeq" id="XP_053585204.1">
    <property type="nucleotide sequence ID" value="XM_053730432.1"/>
</dbReference>
<reference evidence="1 2" key="1">
    <citation type="submission" date="2019-12" db="EMBL/GenBank/DDBJ databases">
        <title>Chromosome-level assembly of the Caenorhabditis remanei genome.</title>
        <authorList>
            <person name="Teterina A.A."/>
            <person name="Willis J.H."/>
            <person name="Phillips P.C."/>
        </authorList>
    </citation>
    <scope>NUCLEOTIDE SEQUENCE [LARGE SCALE GENOMIC DNA]</scope>
    <source>
        <strain evidence="1 2">PX506</strain>
        <tissue evidence="1">Whole organism</tissue>
    </source>
</reference>
<dbReference type="AlphaFoldDB" id="A0A6A5GUE4"/>
<proteinExistence type="predicted"/>
<comment type="caution">
    <text evidence="1">The sequence shown here is derived from an EMBL/GenBank/DDBJ whole genome shotgun (WGS) entry which is preliminary data.</text>
</comment>
<accession>A0A6A5GUE4</accession>
<dbReference type="GeneID" id="78775896"/>
<gene>
    <name evidence="1" type="ORF">GCK72_014732</name>
</gene>
<dbReference type="KEGG" id="crq:GCK72_014732"/>
<evidence type="ECO:0000313" key="1">
    <source>
        <dbReference type="EMBL" id="KAF1758274.1"/>
    </source>
</evidence>
<name>A0A6A5GUE4_CAERE</name>
<sequence length="175" mass="20270">MIHFDERRHHHSIRWPADEEPLWRKPLPAKPKKGNRKKAKNAAVVPKTIRIEVIPLHKSGLCRNVYWMHPNMAITRESKEKEEFVGEVDFYEGHNTNVIVNFFPALDYSEHSKLRFAHTAHTPPVSVRSVSSSASSSTSYSRPKRDYLQKNMDILMKKLDILAFKQAIIDSQPTN</sequence>
<dbReference type="EMBL" id="WUAV01000004">
    <property type="protein sequence ID" value="KAF1758274.1"/>
    <property type="molecule type" value="Genomic_DNA"/>
</dbReference>
<evidence type="ECO:0000313" key="2">
    <source>
        <dbReference type="Proteomes" id="UP000483820"/>
    </source>
</evidence>
<dbReference type="Proteomes" id="UP000483820">
    <property type="component" value="Chromosome IV"/>
</dbReference>
<protein>
    <submittedName>
        <fullName evidence="1">Uncharacterized protein</fullName>
    </submittedName>
</protein>
<organism evidence="1 2">
    <name type="scientific">Caenorhabditis remanei</name>
    <name type="common">Caenorhabditis vulgaris</name>
    <dbReference type="NCBI Taxonomy" id="31234"/>
    <lineage>
        <taxon>Eukaryota</taxon>
        <taxon>Metazoa</taxon>
        <taxon>Ecdysozoa</taxon>
        <taxon>Nematoda</taxon>
        <taxon>Chromadorea</taxon>
        <taxon>Rhabditida</taxon>
        <taxon>Rhabditina</taxon>
        <taxon>Rhabditomorpha</taxon>
        <taxon>Rhabditoidea</taxon>
        <taxon>Rhabditidae</taxon>
        <taxon>Peloderinae</taxon>
        <taxon>Caenorhabditis</taxon>
    </lineage>
</organism>
<dbReference type="CTD" id="78775896"/>